<keyword evidence="1" id="KW-0472">Membrane</keyword>
<comment type="caution">
    <text evidence="2">The sequence shown here is derived from an EMBL/GenBank/DDBJ whole genome shotgun (WGS) entry which is preliminary data.</text>
</comment>
<keyword evidence="1" id="KW-1133">Transmembrane helix</keyword>
<accession>A0AAJ2H691</accession>
<protein>
    <submittedName>
        <fullName evidence="2">Uncharacterized protein</fullName>
    </submittedName>
</protein>
<organism evidence="2 3">
    <name type="scientific">Rhizobium hidalgonense</name>
    <dbReference type="NCBI Taxonomy" id="1538159"/>
    <lineage>
        <taxon>Bacteria</taxon>
        <taxon>Pseudomonadati</taxon>
        <taxon>Pseudomonadota</taxon>
        <taxon>Alphaproteobacteria</taxon>
        <taxon>Hyphomicrobiales</taxon>
        <taxon>Rhizobiaceae</taxon>
        <taxon>Rhizobium/Agrobacterium group</taxon>
        <taxon>Rhizobium</taxon>
    </lineage>
</organism>
<gene>
    <name evidence="2" type="ORF">RJJ65_38960</name>
</gene>
<proteinExistence type="predicted"/>
<name>A0AAJ2H691_9HYPH</name>
<evidence type="ECO:0000313" key="2">
    <source>
        <dbReference type="EMBL" id="MDR9778526.1"/>
    </source>
</evidence>
<feature type="transmembrane region" description="Helical" evidence="1">
    <location>
        <begin position="31"/>
        <end position="51"/>
    </location>
</feature>
<reference evidence="2" key="1">
    <citation type="submission" date="2023-04" db="EMBL/GenBank/DDBJ databases">
        <title>Genomic characterization of faba bean (Vicia faba) microsymbionts in Mexican soils.</title>
        <authorList>
            <person name="Rivera Orduna F.N."/>
            <person name="Guevara-Luna J."/>
            <person name="Yan J."/>
            <person name="Arroyo-Herrera I."/>
            <person name="Li Y."/>
            <person name="Vasquez-Murrieta M.S."/>
            <person name="Wang E.T."/>
        </authorList>
    </citation>
    <scope>NUCLEOTIDE SEQUENCE</scope>
    <source>
        <strain evidence="2">CH26</strain>
    </source>
</reference>
<evidence type="ECO:0000313" key="3">
    <source>
        <dbReference type="Proteomes" id="UP001268610"/>
    </source>
</evidence>
<sequence length="102" mass="11869">MEFSNNHLTKFYWAVLLVLFLPILSMPDSTMGVMIVLVAYLVIIAGAVHSMTRKITVAGSRLTQKNIFKEDSIRIIPESKIYICQNLQSFYFLYRHYNYSIK</sequence>
<evidence type="ECO:0000256" key="1">
    <source>
        <dbReference type="SAM" id="Phobius"/>
    </source>
</evidence>
<keyword evidence="1" id="KW-0812">Transmembrane</keyword>
<dbReference type="Proteomes" id="UP001268610">
    <property type="component" value="Unassembled WGS sequence"/>
</dbReference>
<dbReference type="AlphaFoldDB" id="A0AAJ2H691"/>
<dbReference type="RefSeq" id="WP_310866566.1">
    <property type="nucleotide sequence ID" value="NZ_JAVLSF010000912.1"/>
</dbReference>
<dbReference type="EMBL" id="JAVLSF010000912">
    <property type="protein sequence ID" value="MDR9778526.1"/>
    <property type="molecule type" value="Genomic_DNA"/>
</dbReference>
<feature type="transmembrane region" description="Helical" evidence="1">
    <location>
        <begin position="7"/>
        <end position="25"/>
    </location>
</feature>
<feature type="non-terminal residue" evidence="2">
    <location>
        <position position="102"/>
    </location>
</feature>